<dbReference type="Proteomes" id="UP000231456">
    <property type="component" value="Unassembled WGS sequence"/>
</dbReference>
<dbReference type="AlphaFoldDB" id="A0A2M8FAC4"/>
<name>A0A2M8FAC4_9BACT</name>
<dbReference type="InterPro" id="IPR000182">
    <property type="entry name" value="GNAT_dom"/>
</dbReference>
<dbReference type="Gene3D" id="3.40.630.30">
    <property type="match status" value="1"/>
</dbReference>
<sequence length="175" mass="19960">MTKIYILDHPGDPGNLCSIKNTEIMFNIREYNSEDRIWLEKSFEVFQDGLVANDPDGILRRLDGYGKEYTAHTLDRVAKESGVFFIAEDDGTRVGFIVGVVQEQSELDKLESHGDRYGEVLELFVSEEYRGKGVADLLMAKMETFFKEKNCPFVYIGVLDSNKRAKNSMKNVTIK</sequence>
<reference evidence="3" key="1">
    <citation type="submission" date="2017-09" db="EMBL/GenBank/DDBJ databases">
        <title>Depth-based differentiation of microbial function through sediment-hosted aquifers and enrichment of novel symbionts in the deep terrestrial subsurface.</title>
        <authorList>
            <person name="Probst A.J."/>
            <person name="Ladd B."/>
            <person name="Jarett J.K."/>
            <person name="Geller-Mcgrath D.E."/>
            <person name="Sieber C.M.K."/>
            <person name="Emerson J.B."/>
            <person name="Anantharaman K."/>
            <person name="Thomas B.C."/>
            <person name="Malmstrom R."/>
            <person name="Stieglmeier M."/>
            <person name="Klingl A."/>
            <person name="Woyke T."/>
            <person name="Ryan C.M."/>
            <person name="Banfield J.F."/>
        </authorList>
    </citation>
    <scope>NUCLEOTIDE SEQUENCE [LARGE SCALE GENOMIC DNA]</scope>
</reference>
<dbReference type="GO" id="GO:0016747">
    <property type="term" value="F:acyltransferase activity, transferring groups other than amino-acyl groups"/>
    <property type="evidence" value="ECO:0007669"/>
    <property type="project" value="InterPro"/>
</dbReference>
<evidence type="ECO:0000313" key="3">
    <source>
        <dbReference type="Proteomes" id="UP000231456"/>
    </source>
</evidence>
<evidence type="ECO:0000259" key="1">
    <source>
        <dbReference type="PROSITE" id="PS51186"/>
    </source>
</evidence>
<dbReference type="Pfam" id="PF00583">
    <property type="entry name" value="Acetyltransf_1"/>
    <property type="match status" value="1"/>
</dbReference>
<gene>
    <name evidence="2" type="ORF">CO030_01670</name>
</gene>
<dbReference type="SUPFAM" id="SSF55729">
    <property type="entry name" value="Acyl-CoA N-acyltransferases (Nat)"/>
    <property type="match status" value="1"/>
</dbReference>
<dbReference type="CDD" id="cd04301">
    <property type="entry name" value="NAT_SF"/>
    <property type="match status" value="1"/>
</dbReference>
<dbReference type="InterPro" id="IPR016181">
    <property type="entry name" value="Acyl_CoA_acyltransferase"/>
</dbReference>
<protein>
    <recommendedName>
        <fullName evidence="1">N-acetyltransferase domain-containing protein</fullName>
    </recommendedName>
</protein>
<accession>A0A2M8FAC4</accession>
<dbReference type="PROSITE" id="PS51186">
    <property type="entry name" value="GNAT"/>
    <property type="match status" value="1"/>
</dbReference>
<proteinExistence type="predicted"/>
<evidence type="ECO:0000313" key="2">
    <source>
        <dbReference type="EMBL" id="PJC52666.1"/>
    </source>
</evidence>
<dbReference type="EMBL" id="PFRH01000059">
    <property type="protein sequence ID" value="PJC52666.1"/>
    <property type="molecule type" value="Genomic_DNA"/>
</dbReference>
<comment type="caution">
    <text evidence="2">The sequence shown here is derived from an EMBL/GenBank/DDBJ whole genome shotgun (WGS) entry which is preliminary data.</text>
</comment>
<organism evidence="2 3">
    <name type="scientific">Candidatus Magasanikbacteria bacterium CG_4_9_14_0_2_um_filter_42_11</name>
    <dbReference type="NCBI Taxonomy" id="1974643"/>
    <lineage>
        <taxon>Bacteria</taxon>
        <taxon>Candidatus Magasanikiibacteriota</taxon>
    </lineage>
</organism>
<feature type="domain" description="N-acetyltransferase" evidence="1">
    <location>
        <begin position="26"/>
        <end position="175"/>
    </location>
</feature>